<accession>A0A6V8KG91</accession>
<dbReference type="GO" id="GO:0000272">
    <property type="term" value="P:polysaccharide catabolic process"/>
    <property type="evidence" value="ECO:0007669"/>
    <property type="project" value="UniProtKB-KW"/>
</dbReference>
<protein>
    <recommendedName>
        <fullName evidence="8">Glycosyl hydrolase family 5</fullName>
    </recommendedName>
</protein>
<reference evidence="6 7" key="2">
    <citation type="submission" date="2020-03" db="EMBL/GenBank/DDBJ databases">
        <authorList>
            <person name="Ichikawa N."/>
            <person name="Kimura A."/>
            <person name="Kitahashi Y."/>
            <person name="Uohara A."/>
        </authorList>
    </citation>
    <scope>NUCLEOTIDE SEQUENCE [LARGE SCALE GENOMIC DNA]</scope>
    <source>
        <strain evidence="6 7">NBRC 108639</strain>
    </source>
</reference>
<evidence type="ECO:0000259" key="5">
    <source>
        <dbReference type="PROSITE" id="PS51172"/>
    </source>
</evidence>
<dbReference type="PROSITE" id="PS51172">
    <property type="entry name" value="CBM3"/>
    <property type="match status" value="1"/>
</dbReference>
<dbReference type="SUPFAM" id="SSF49265">
    <property type="entry name" value="Fibronectin type III"/>
    <property type="match status" value="1"/>
</dbReference>
<proteinExistence type="predicted"/>
<dbReference type="InterPro" id="IPR003961">
    <property type="entry name" value="FN3_dom"/>
</dbReference>
<evidence type="ECO:0000313" key="7">
    <source>
        <dbReference type="Proteomes" id="UP000482800"/>
    </source>
</evidence>
<evidence type="ECO:0000313" key="6">
    <source>
        <dbReference type="EMBL" id="GFJ81501.1"/>
    </source>
</evidence>
<dbReference type="InterPro" id="IPR008965">
    <property type="entry name" value="CBM2/CBM3_carb-bd_dom_sf"/>
</dbReference>
<dbReference type="InterPro" id="IPR036966">
    <property type="entry name" value="CBM3_sf"/>
</dbReference>
<reference evidence="6 7" key="1">
    <citation type="submission" date="2020-03" db="EMBL/GenBank/DDBJ databases">
        <title>Whole genome shotgun sequence of Phytohabitans houttuyneae NBRC 108639.</title>
        <authorList>
            <person name="Komaki H."/>
            <person name="Tamura T."/>
        </authorList>
    </citation>
    <scope>NUCLEOTIDE SEQUENCE [LARGE SCALE GENOMIC DNA]</scope>
    <source>
        <strain evidence="6 7">NBRC 108639</strain>
    </source>
</reference>
<dbReference type="Proteomes" id="UP000482800">
    <property type="component" value="Unassembled WGS sequence"/>
</dbReference>
<dbReference type="Gene3D" id="2.60.40.710">
    <property type="entry name" value="Endoglucanase-like"/>
    <property type="match status" value="1"/>
</dbReference>
<dbReference type="InterPro" id="IPR036116">
    <property type="entry name" value="FN3_sf"/>
</dbReference>
<keyword evidence="3" id="KW-0732">Signal</keyword>
<keyword evidence="7" id="KW-1185">Reference proteome</keyword>
<dbReference type="InterPro" id="IPR001956">
    <property type="entry name" value="CBM3"/>
</dbReference>
<dbReference type="SUPFAM" id="SSF49384">
    <property type="entry name" value="Carbohydrate-binding domain"/>
    <property type="match status" value="1"/>
</dbReference>
<dbReference type="SMART" id="SM00060">
    <property type="entry name" value="FN3"/>
    <property type="match status" value="1"/>
</dbReference>
<dbReference type="GO" id="GO:0016798">
    <property type="term" value="F:hydrolase activity, acting on glycosyl bonds"/>
    <property type="evidence" value="ECO:0007669"/>
    <property type="project" value="UniProtKB-KW"/>
</dbReference>
<dbReference type="Pfam" id="PF00041">
    <property type="entry name" value="fn3"/>
    <property type="match status" value="1"/>
</dbReference>
<dbReference type="GO" id="GO:0030248">
    <property type="term" value="F:cellulose binding"/>
    <property type="evidence" value="ECO:0007669"/>
    <property type="project" value="InterPro"/>
</dbReference>
<keyword evidence="2" id="KW-0624">Polysaccharide degradation</keyword>
<evidence type="ECO:0008006" key="8">
    <source>
        <dbReference type="Google" id="ProtNLM"/>
    </source>
</evidence>
<evidence type="ECO:0000256" key="1">
    <source>
        <dbReference type="ARBA" id="ARBA00023295"/>
    </source>
</evidence>
<name>A0A6V8KG91_9ACTN</name>
<dbReference type="AlphaFoldDB" id="A0A6V8KG91"/>
<keyword evidence="1" id="KW-0378">Hydrolase</keyword>
<evidence type="ECO:0000256" key="2">
    <source>
        <dbReference type="ARBA" id="ARBA00023326"/>
    </source>
</evidence>
<dbReference type="InterPro" id="IPR013783">
    <property type="entry name" value="Ig-like_fold"/>
</dbReference>
<comment type="caution">
    <text evidence="6">The sequence shown here is derived from an EMBL/GenBank/DDBJ whole genome shotgun (WGS) entry which is preliminary data.</text>
</comment>
<sequence length="309" mass="33142">MIKVHAGNTILAMRARRVTAVTLAAALLSLLAAGVAAADDQPRLTTPGVPVVLANEPHALTLAWTPATWASEPAGEDPITYEVRAVIGTNVYRGLGTTTATTLTVTDLAPGTEYRIAISAYAINAYSDTSPEIGLRTAYGRAKVRYLNLDWSPTNNQIQHALQIVNTGSEPLDLTGVRVRYHLTFEGGNTDLVLNCDWAALGCDRVRRTLQYFPPPAPPPGGPTPTPTPTVYPIPGTPVPGWVELTVTGAVLAPGASSGPIYLRFHRQSWSAINERDDRSWQAATGAWTENSRITLDLDGVREFGDTYS</sequence>
<dbReference type="SMART" id="SM01067">
    <property type="entry name" value="CBM_3"/>
    <property type="match status" value="1"/>
</dbReference>
<evidence type="ECO:0000256" key="3">
    <source>
        <dbReference type="SAM" id="SignalP"/>
    </source>
</evidence>
<feature type="domain" description="CBM3" evidence="5">
    <location>
        <begin position="138"/>
        <end position="309"/>
    </location>
</feature>
<feature type="chain" id="PRO_5028860973" description="Glycosyl hydrolase family 5" evidence="3">
    <location>
        <begin position="39"/>
        <end position="309"/>
    </location>
</feature>
<dbReference type="EMBL" id="BLPF01000002">
    <property type="protein sequence ID" value="GFJ81501.1"/>
    <property type="molecule type" value="Genomic_DNA"/>
</dbReference>
<dbReference type="Gene3D" id="2.60.40.10">
    <property type="entry name" value="Immunoglobulins"/>
    <property type="match status" value="1"/>
</dbReference>
<keyword evidence="2" id="KW-0119">Carbohydrate metabolism</keyword>
<dbReference type="Pfam" id="PF00942">
    <property type="entry name" value="CBM_3"/>
    <property type="match status" value="1"/>
</dbReference>
<feature type="domain" description="Fibronectin type-III" evidence="4">
    <location>
        <begin position="46"/>
        <end position="140"/>
    </location>
</feature>
<organism evidence="6 7">
    <name type="scientific">Phytohabitans houttuyneae</name>
    <dbReference type="NCBI Taxonomy" id="1076126"/>
    <lineage>
        <taxon>Bacteria</taxon>
        <taxon>Bacillati</taxon>
        <taxon>Actinomycetota</taxon>
        <taxon>Actinomycetes</taxon>
        <taxon>Micromonosporales</taxon>
        <taxon>Micromonosporaceae</taxon>
    </lineage>
</organism>
<gene>
    <name evidence="6" type="ORF">Phou_056810</name>
</gene>
<dbReference type="PROSITE" id="PS50853">
    <property type="entry name" value="FN3"/>
    <property type="match status" value="1"/>
</dbReference>
<keyword evidence="1" id="KW-0326">Glycosidase</keyword>
<feature type="signal peptide" evidence="3">
    <location>
        <begin position="1"/>
        <end position="38"/>
    </location>
</feature>
<evidence type="ECO:0000259" key="4">
    <source>
        <dbReference type="PROSITE" id="PS50853"/>
    </source>
</evidence>